<feature type="disulfide bond" evidence="14">
    <location>
        <begin position="220"/>
        <end position="235"/>
    </location>
</feature>
<dbReference type="Gene3D" id="2.10.25.10">
    <property type="entry name" value="Laminin"/>
    <property type="match status" value="2"/>
</dbReference>
<dbReference type="SUPFAM" id="SSF57196">
    <property type="entry name" value="EGF/Laminin"/>
    <property type="match status" value="2"/>
</dbReference>
<feature type="disulfide bond" evidence="14">
    <location>
        <begin position="121"/>
        <end position="139"/>
    </location>
</feature>
<dbReference type="GO" id="GO:0005509">
    <property type="term" value="F:calcium ion binding"/>
    <property type="evidence" value="ECO:0007669"/>
    <property type="project" value="InterPro"/>
</dbReference>
<dbReference type="PROSITE" id="PS50026">
    <property type="entry name" value="EGF_3"/>
    <property type="match status" value="1"/>
</dbReference>
<dbReference type="InterPro" id="IPR002172">
    <property type="entry name" value="LDrepeatLR_classA_rpt"/>
</dbReference>
<protein>
    <recommendedName>
        <fullName evidence="16">EGF-like domain-containing protein</fullName>
    </recommendedName>
</protein>
<evidence type="ECO:0000313" key="18">
    <source>
        <dbReference type="Proteomes" id="UP000261520"/>
    </source>
</evidence>
<feature type="disulfide bond" evidence="14">
    <location>
        <begin position="133"/>
        <end position="148"/>
    </location>
</feature>
<feature type="repeat" description="LDL-receptor class B" evidence="15">
    <location>
        <begin position="531"/>
        <end position="574"/>
    </location>
</feature>
<dbReference type="InterPro" id="IPR001881">
    <property type="entry name" value="EGF-like_Ca-bd_dom"/>
</dbReference>
<comment type="similarity">
    <text evidence="1">Belongs to the LDLR family.</text>
</comment>
<feature type="disulfide bond" evidence="14">
    <location>
        <begin position="247"/>
        <end position="265"/>
    </location>
</feature>
<dbReference type="InterPro" id="IPR000033">
    <property type="entry name" value="LDLR_classB_rpt"/>
</dbReference>
<evidence type="ECO:0000256" key="11">
    <source>
        <dbReference type="ARBA" id="ARBA00023180"/>
    </source>
</evidence>
<evidence type="ECO:0000256" key="3">
    <source>
        <dbReference type="ARBA" id="ARBA00022583"/>
    </source>
</evidence>
<feature type="disulfide bond" evidence="14">
    <location>
        <begin position="153"/>
        <end position="165"/>
    </location>
</feature>
<dbReference type="FunFam" id="4.10.400.10:FF:000113">
    <property type="entry name" value="Low-density lipoprotein receptor-related protein 8"/>
    <property type="match status" value="1"/>
</dbReference>
<dbReference type="PRINTS" id="PR00261">
    <property type="entry name" value="LDLRECEPTOR"/>
</dbReference>
<feature type="disulfide bond" evidence="14">
    <location>
        <begin position="27"/>
        <end position="39"/>
    </location>
</feature>
<feature type="repeat" description="LDL-receptor class B" evidence="15">
    <location>
        <begin position="441"/>
        <end position="487"/>
    </location>
</feature>
<evidence type="ECO:0000256" key="9">
    <source>
        <dbReference type="ARBA" id="ARBA00023157"/>
    </source>
</evidence>
<dbReference type="InterPro" id="IPR036055">
    <property type="entry name" value="LDL_receptor-like_sf"/>
</dbReference>
<keyword evidence="10" id="KW-0675">Receptor</keyword>
<dbReference type="Pfam" id="PF07645">
    <property type="entry name" value="EGF_CA"/>
    <property type="match status" value="1"/>
</dbReference>
<dbReference type="PANTHER" id="PTHR22722">
    <property type="entry name" value="LOW-DENSITY LIPOPROTEIN RECEPTOR-RELATED PROTEIN 2-RELATED"/>
    <property type="match status" value="1"/>
</dbReference>
<accession>A0A3B4B972</accession>
<dbReference type="SMART" id="SM00135">
    <property type="entry name" value="LY"/>
    <property type="match status" value="4"/>
</dbReference>
<dbReference type="PROSITE" id="PS01209">
    <property type="entry name" value="LDLRA_1"/>
    <property type="match status" value="5"/>
</dbReference>
<dbReference type="Gene3D" id="4.10.400.10">
    <property type="entry name" value="Low-density Lipoprotein Receptor"/>
    <property type="match status" value="7"/>
</dbReference>
<evidence type="ECO:0000256" key="5">
    <source>
        <dbReference type="ARBA" id="ARBA00022729"/>
    </source>
</evidence>
<dbReference type="CDD" id="cd00112">
    <property type="entry name" value="LDLa"/>
    <property type="match status" value="7"/>
</dbReference>
<evidence type="ECO:0000256" key="6">
    <source>
        <dbReference type="ARBA" id="ARBA00022737"/>
    </source>
</evidence>
<dbReference type="SMART" id="SM00181">
    <property type="entry name" value="EGF"/>
    <property type="match status" value="4"/>
</dbReference>
<feature type="disulfide bond" evidence="14">
    <location>
        <begin position="201"/>
        <end position="213"/>
    </location>
</feature>
<dbReference type="InterPro" id="IPR000742">
    <property type="entry name" value="EGF"/>
</dbReference>
<dbReference type="SMART" id="SM00192">
    <property type="entry name" value="LDLa"/>
    <property type="match status" value="7"/>
</dbReference>
<feature type="disulfide bond" evidence="14">
    <location>
        <begin position="284"/>
        <end position="302"/>
    </location>
</feature>
<dbReference type="Pfam" id="PF00057">
    <property type="entry name" value="Ldl_recept_a"/>
    <property type="match status" value="6"/>
</dbReference>
<dbReference type="SMART" id="SM00179">
    <property type="entry name" value="EGF_CA"/>
    <property type="match status" value="2"/>
</dbReference>
<dbReference type="Ensembl" id="ENSPMGT00000027975.1">
    <property type="protein sequence ID" value="ENSPMGP00000026267.1"/>
    <property type="gene ID" value="ENSPMGG00000021193.1"/>
</dbReference>
<dbReference type="Pfam" id="PF14670">
    <property type="entry name" value="FXa_inhibition"/>
    <property type="match status" value="1"/>
</dbReference>
<feature type="repeat" description="LDL-receptor class B" evidence="15">
    <location>
        <begin position="575"/>
        <end position="619"/>
    </location>
</feature>
<reference evidence="17" key="1">
    <citation type="submission" date="2025-08" db="UniProtKB">
        <authorList>
            <consortium name="Ensembl"/>
        </authorList>
    </citation>
    <scope>IDENTIFICATION</scope>
</reference>
<feature type="disulfide bond" evidence="14">
    <location>
        <begin position="160"/>
        <end position="178"/>
    </location>
</feature>
<dbReference type="InterPro" id="IPR000152">
    <property type="entry name" value="EGF-type_Asp/Asn_hydroxyl_site"/>
</dbReference>
<name>A0A3B4B972_9GOBI</name>
<evidence type="ECO:0000313" key="17">
    <source>
        <dbReference type="Ensembl" id="ENSPMGP00000026267.1"/>
    </source>
</evidence>
<dbReference type="FunFam" id="4.10.400.10:FF:000005">
    <property type="entry name" value="low-density lipoprotein receptor-related protein 1B"/>
    <property type="match status" value="1"/>
</dbReference>
<dbReference type="PROSITE" id="PS01186">
    <property type="entry name" value="EGF_2"/>
    <property type="match status" value="1"/>
</dbReference>
<comment type="subcellular location">
    <subcellularLocation>
        <location evidence="12">Endomembrane system</location>
        <topology evidence="12">Single-pass type I membrane protein</topology>
    </subcellularLocation>
</comment>
<feature type="disulfide bond" evidence="14">
    <location>
        <begin position="240"/>
        <end position="252"/>
    </location>
</feature>
<dbReference type="FunFam" id="4.10.400.10:FF:000116">
    <property type="entry name" value="Low-density lipoprotein receptor"/>
    <property type="match status" value="1"/>
</dbReference>
<evidence type="ECO:0000256" key="4">
    <source>
        <dbReference type="ARBA" id="ARBA00022692"/>
    </source>
</evidence>
<keyword evidence="3" id="KW-0254">Endocytosis</keyword>
<dbReference type="GO" id="GO:0016324">
    <property type="term" value="C:apical plasma membrane"/>
    <property type="evidence" value="ECO:0007669"/>
    <property type="project" value="TreeGrafter"/>
</dbReference>
<dbReference type="FunFam" id="2.10.25.10:FF:000009">
    <property type="entry name" value="Low-density lipoprotein receptor isoform 1"/>
    <property type="match status" value="1"/>
</dbReference>
<keyword evidence="2 13" id="KW-0245">EGF-like domain</keyword>
<dbReference type="SUPFAM" id="SSF63825">
    <property type="entry name" value="YWTD domain"/>
    <property type="match status" value="1"/>
</dbReference>
<evidence type="ECO:0000256" key="14">
    <source>
        <dbReference type="PROSITE-ProRule" id="PRU00124"/>
    </source>
</evidence>
<dbReference type="Gene3D" id="2.120.10.30">
    <property type="entry name" value="TolB, C-terminal domain"/>
    <property type="match status" value="1"/>
</dbReference>
<dbReference type="InterPro" id="IPR051221">
    <property type="entry name" value="LDLR-related"/>
</dbReference>
<dbReference type="PROSITE" id="PS51120">
    <property type="entry name" value="LDLRB"/>
    <property type="match status" value="4"/>
</dbReference>
<feature type="disulfide bond" evidence="14">
    <location>
        <begin position="208"/>
        <end position="226"/>
    </location>
</feature>
<reference evidence="17" key="2">
    <citation type="submission" date="2025-09" db="UniProtKB">
        <authorList>
            <consortium name="Ensembl"/>
        </authorList>
    </citation>
    <scope>IDENTIFICATION</scope>
</reference>
<evidence type="ECO:0000256" key="7">
    <source>
        <dbReference type="ARBA" id="ARBA00022989"/>
    </source>
</evidence>
<dbReference type="GO" id="GO:0043235">
    <property type="term" value="C:receptor complex"/>
    <property type="evidence" value="ECO:0007669"/>
    <property type="project" value="TreeGrafter"/>
</dbReference>
<keyword evidence="18" id="KW-1185">Reference proteome</keyword>
<dbReference type="FunFam" id="2.120.10.30:FF:000241">
    <property type="entry name" value="Low-density lipoprotein receptor-related protein 6"/>
    <property type="match status" value="1"/>
</dbReference>
<dbReference type="SUPFAM" id="SSF57424">
    <property type="entry name" value="LDL receptor-like module"/>
    <property type="match status" value="7"/>
</dbReference>
<proteinExistence type="inferred from homology"/>
<dbReference type="FunFam" id="4.10.400.10:FF:000062">
    <property type="entry name" value="Terribly reduced optic lobes, isoform AI"/>
    <property type="match status" value="1"/>
</dbReference>
<dbReference type="InterPro" id="IPR018097">
    <property type="entry name" value="EGF_Ca-bd_CS"/>
</dbReference>
<keyword evidence="11" id="KW-0325">Glycoprotein</keyword>
<evidence type="ECO:0000256" key="15">
    <source>
        <dbReference type="PROSITE-ProRule" id="PRU00461"/>
    </source>
</evidence>
<feature type="repeat" description="LDL-receptor class B" evidence="15">
    <location>
        <begin position="488"/>
        <end position="530"/>
    </location>
</feature>
<dbReference type="InterPro" id="IPR011042">
    <property type="entry name" value="6-blade_b-propeller_TolB-like"/>
</dbReference>
<feature type="disulfide bond" evidence="13">
    <location>
        <begin position="359"/>
        <end position="369"/>
    </location>
</feature>
<dbReference type="PANTHER" id="PTHR22722:SF15">
    <property type="entry name" value="LOW-DENSITY LIPOPROTEIN RECEPTOR-RELATED"/>
    <property type="match status" value="1"/>
</dbReference>
<evidence type="ECO:0000256" key="12">
    <source>
        <dbReference type="ARBA" id="ARBA00046288"/>
    </source>
</evidence>
<dbReference type="PROSITE" id="PS50068">
    <property type="entry name" value="LDLRA_2"/>
    <property type="match status" value="7"/>
</dbReference>
<feature type="domain" description="EGF-like" evidence="16">
    <location>
        <begin position="355"/>
        <end position="390"/>
    </location>
</feature>
<keyword evidence="9 13" id="KW-1015">Disulfide bond</keyword>
<sequence length="686" mass="75814">MLRTSTSEAGTLLWKVSLRNVYSATTCRSNQLRCDNGRCITLRWICDGRDDCGDGTDERPETCGFMVPVCWNCSESEFNCGLPLNQCIPERWHCDGRADCKNGADEKDCTAKTCKDGEFQCANGQCISKSFVCDKDADCGDGSDEVSCPAPTCSPNAFQCNNSVCVPLIWKCDGDADCADGSDEWPQTCAGQEVEKKPVQCGPHQFQCANGQCIHRIWRCDGSPDCEDESDELNCTRPTCRQDQFQCGDGTCIHGSRQCNRVFDCRDQSDEAENDCEGPTKFKCKNGECISAEKVCDTTADCKDGSDEPAECGLNECGNNNGGCSHICNDLSLLGFNCSCRVGYRLKPDLKTCEDIDECSVPDTCSQICVNVEGGYRCDCELGYEVDPATGTCKAVAGSAAMLYFTSRHELRVMTADSSEYIRLIPELKNAVALDVNIPTKTIFWSDLSLKKIYSTNVETAGDFSTHTVVIDSGIEAPEGIAVDWIHGNIYWTDSDLKTISVATTDGSKRKTLISEKLEEPRAITVDPVNNFMYWTDWGEEAKIEKSGLNGAARVAIVTDNIMWPNGITLDMVNQRLYWVDSKMHTLSSVDVSGGSRRTLIIDEKHLAHPMSLAVFEVCVAFLFIGPAAVIRTSLFGLFELQLNKASHIKVNKKQIYREHETREKSNKTPACPVWRVLNAREKRRV</sequence>
<dbReference type="CDD" id="cd00054">
    <property type="entry name" value="EGF_CA"/>
    <property type="match status" value="1"/>
</dbReference>
<dbReference type="InterPro" id="IPR023415">
    <property type="entry name" value="LDLR_class-A_CS"/>
</dbReference>
<dbReference type="Pfam" id="PF00058">
    <property type="entry name" value="Ldl_recept_b"/>
    <property type="match status" value="4"/>
</dbReference>
<dbReference type="Proteomes" id="UP000261520">
    <property type="component" value="Unplaced"/>
</dbReference>
<dbReference type="AlphaFoldDB" id="A0A3B4B972"/>
<evidence type="ECO:0000256" key="10">
    <source>
        <dbReference type="ARBA" id="ARBA00023170"/>
    </source>
</evidence>
<feature type="disulfide bond" evidence="14">
    <location>
        <begin position="34"/>
        <end position="52"/>
    </location>
</feature>
<comment type="caution">
    <text evidence="13">Lacks conserved residue(s) required for the propagation of feature annotation.</text>
</comment>
<keyword evidence="4" id="KW-0812">Transmembrane</keyword>
<evidence type="ECO:0000256" key="1">
    <source>
        <dbReference type="ARBA" id="ARBA00009939"/>
    </source>
</evidence>
<evidence type="ECO:0000256" key="8">
    <source>
        <dbReference type="ARBA" id="ARBA00023136"/>
    </source>
</evidence>
<dbReference type="PROSITE" id="PS01187">
    <property type="entry name" value="EGF_CA"/>
    <property type="match status" value="1"/>
</dbReference>
<dbReference type="InterPro" id="IPR049883">
    <property type="entry name" value="NOTCH1_EGF-like"/>
</dbReference>
<keyword evidence="5" id="KW-0732">Signal</keyword>
<dbReference type="FunFam" id="4.10.400.10:FF:000124">
    <property type="entry name" value="Low density lipoprotein receptor"/>
    <property type="match status" value="1"/>
</dbReference>
<evidence type="ECO:0000256" key="2">
    <source>
        <dbReference type="ARBA" id="ARBA00022536"/>
    </source>
</evidence>
<keyword evidence="6" id="KW-0677">Repeat</keyword>
<organism evidence="17 18">
    <name type="scientific">Periophthalmus magnuspinnatus</name>
    <dbReference type="NCBI Taxonomy" id="409849"/>
    <lineage>
        <taxon>Eukaryota</taxon>
        <taxon>Metazoa</taxon>
        <taxon>Chordata</taxon>
        <taxon>Craniata</taxon>
        <taxon>Vertebrata</taxon>
        <taxon>Euteleostomi</taxon>
        <taxon>Actinopterygii</taxon>
        <taxon>Neopterygii</taxon>
        <taxon>Teleostei</taxon>
        <taxon>Neoteleostei</taxon>
        <taxon>Acanthomorphata</taxon>
        <taxon>Gobiaria</taxon>
        <taxon>Gobiiformes</taxon>
        <taxon>Gobioidei</taxon>
        <taxon>Gobiidae</taxon>
        <taxon>Oxudercinae</taxon>
        <taxon>Periophthalmus</taxon>
    </lineage>
</organism>
<dbReference type="GO" id="GO:0042562">
    <property type="term" value="F:hormone binding"/>
    <property type="evidence" value="ECO:0007669"/>
    <property type="project" value="TreeGrafter"/>
</dbReference>
<keyword evidence="7" id="KW-1133">Transmembrane helix</keyword>
<dbReference type="PROSITE" id="PS00010">
    <property type="entry name" value="ASX_HYDROXYL"/>
    <property type="match status" value="1"/>
</dbReference>
<evidence type="ECO:0000259" key="16">
    <source>
        <dbReference type="PROSITE" id="PS50026"/>
    </source>
</evidence>
<feature type="disulfide bond" evidence="14">
    <location>
        <begin position="94"/>
        <end position="109"/>
    </location>
</feature>
<keyword evidence="8" id="KW-0472">Membrane</keyword>
<evidence type="ECO:0000256" key="13">
    <source>
        <dbReference type="PROSITE-ProRule" id="PRU00076"/>
    </source>
</evidence>
<dbReference type="GO" id="GO:0006898">
    <property type="term" value="P:receptor-mediated endocytosis"/>
    <property type="evidence" value="ECO:0007669"/>
    <property type="project" value="TreeGrafter"/>
</dbReference>
<feature type="disulfide bond" evidence="14">
    <location>
        <begin position="114"/>
        <end position="126"/>
    </location>
</feature>